<sequence length="253" mass="26471">MMFGKSTIWLGAMALCAGLLGGASAHADDAKRILVFGDSNSWGWKAKLEAFPVERFGDDERWAGVMATALGEDYTVIVDGLNGRTTDLDFGEDLGALAAEDFNGAKDLPEVLAKNLPLDLVVVMLGTNDAQAQFDRNADQVAQGAMHLVDIVRNINGGVLTTYGTPKVLLVTPPPMGDISKTPLSANMAGGVEISQQFADAFDRAAKLGNVPVFDAGSVIGTSGVDGIHFTAEEHAILGKAVAKQIEAGVLVN</sequence>
<reference evidence="3" key="1">
    <citation type="journal article" date="2011" name="Environ. Microbiol.">
        <title>Time-series analyses of Monterey Bay coastal microbial picoplankton using a 'genome proxy' microarray.</title>
        <authorList>
            <person name="Rich V.I."/>
            <person name="Pham V.D."/>
            <person name="Eppley J."/>
            <person name="Shi Y."/>
            <person name="DeLong E.F."/>
        </authorList>
    </citation>
    <scope>NUCLEOTIDE SEQUENCE</scope>
</reference>
<dbReference type="InterPro" id="IPR051532">
    <property type="entry name" value="Ester_Hydrolysis_Enzymes"/>
</dbReference>
<dbReference type="Pfam" id="PF13472">
    <property type="entry name" value="Lipase_GDSL_2"/>
    <property type="match status" value="1"/>
</dbReference>
<evidence type="ECO:0000313" key="3">
    <source>
        <dbReference type="EMBL" id="ADI17829.1"/>
    </source>
</evidence>
<feature type="domain" description="SGNH hydrolase-type esterase" evidence="2">
    <location>
        <begin position="35"/>
        <end position="236"/>
    </location>
</feature>
<dbReference type="AlphaFoldDB" id="E0XTT8"/>
<evidence type="ECO:0000256" key="1">
    <source>
        <dbReference type="SAM" id="SignalP"/>
    </source>
</evidence>
<dbReference type="SUPFAM" id="SSF52266">
    <property type="entry name" value="SGNH hydrolase"/>
    <property type="match status" value="1"/>
</dbReference>
<feature type="signal peptide" evidence="1">
    <location>
        <begin position="1"/>
        <end position="27"/>
    </location>
</feature>
<dbReference type="CDD" id="cd01839">
    <property type="entry name" value="SGNH_arylesterase_like"/>
    <property type="match status" value="1"/>
</dbReference>
<feature type="chain" id="PRO_5003143165" evidence="1">
    <location>
        <begin position="28"/>
        <end position="253"/>
    </location>
</feature>
<dbReference type="EMBL" id="GU474875">
    <property type="protein sequence ID" value="ADI17829.1"/>
    <property type="molecule type" value="Genomic_DNA"/>
</dbReference>
<dbReference type="PANTHER" id="PTHR30383">
    <property type="entry name" value="THIOESTERASE 1/PROTEASE 1/LYSOPHOSPHOLIPASE L1"/>
    <property type="match status" value="1"/>
</dbReference>
<organism evidence="3">
    <name type="scientific">uncultured Rhodospirillales bacterium HF0200_01O14</name>
    <dbReference type="NCBI Taxonomy" id="710787"/>
    <lineage>
        <taxon>Bacteria</taxon>
        <taxon>Pseudomonadati</taxon>
        <taxon>Pseudomonadota</taxon>
        <taxon>Alphaproteobacteria</taxon>
        <taxon>Rhodospirillales</taxon>
        <taxon>environmental samples</taxon>
    </lineage>
</organism>
<keyword evidence="1" id="KW-0732">Signal</keyword>
<proteinExistence type="predicted"/>
<evidence type="ECO:0000259" key="2">
    <source>
        <dbReference type="Pfam" id="PF13472"/>
    </source>
</evidence>
<protein>
    <submittedName>
        <fullName evidence="3">Lysophospholipase l1 and related esterases</fullName>
    </submittedName>
</protein>
<dbReference type="InterPro" id="IPR036514">
    <property type="entry name" value="SGNH_hydro_sf"/>
</dbReference>
<dbReference type="Gene3D" id="3.40.50.1110">
    <property type="entry name" value="SGNH hydrolase"/>
    <property type="match status" value="1"/>
</dbReference>
<dbReference type="GO" id="GO:0016788">
    <property type="term" value="F:hydrolase activity, acting on ester bonds"/>
    <property type="evidence" value="ECO:0007669"/>
    <property type="project" value="UniProtKB-ARBA"/>
</dbReference>
<dbReference type="InterPro" id="IPR013830">
    <property type="entry name" value="SGNH_hydro"/>
</dbReference>
<accession>E0XTT8</accession>
<name>E0XTT8_9PROT</name>
<dbReference type="PANTHER" id="PTHR30383:SF29">
    <property type="entry name" value="SGNH HYDROLASE-TYPE ESTERASE DOMAIN-CONTAINING PROTEIN"/>
    <property type="match status" value="1"/>
</dbReference>